<accession>A0A4R1SBT9</accession>
<feature type="domain" description="Macro" evidence="2">
    <location>
        <begin position="1"/>
        <end position="156"/>
    </location>
</feature>
<evidence type="ECO:0000313" key="4">
    <source>
        <dbReference type="Proteomes" id="UP000295008"/>
    </source>
</evidence>
<dbReference type="PANTHER" id="PTHR12521">
    <property type="entry name" value="PROTEIN C6ORF130"/>
    <property type="match status" value="1"/>
</dbReference>
<dbReference type="InterPro" id="IPR002589">
    <property type="entry name" value="Macro_dom"/>
</dbReference>
<organism evidence="3 4">
    <name type="scientific">Hydrogenispora ethanolica</name>
    <dbReference type="NCBI Taxonomy" id="1082276"/>
    <lineage>
        <taxon>Bacteria</taxon>
        <taxon>Bacillati</taxon>
        <taxon>Bacillota</taxon>
        <taxon>Hydrogenispora</taxon>
    </lineage>
</organism>
<proteinExistence type="predicted"/>
<dbReference type="Pfam" id="PF01661">
    <property type="entry name" value="Macro"/>
    <property type="match status" value="1"/>
</dbReference>
<dbReference type="PANTHER" id="PTHR12521:SF0">
    <property type="entry name" value="ADP-RIBOSE GLYCOHYDROLASE OARD1"/>
    <property type="match status" value="1"/>
</dbReference>
<dbReference type="EMBL" id="SLUN01000001">
    <property type="protein sequence ID" value="TCL76889.1"/>
    <property type="molecule type" value="Genomic_DNA"/>
</dbReference>
<dbReference type="SUPFAM" id="SSF52949">
    <property type="entry name" value="Macro domain-like"/>
    <property type="match status" value="1"/>
</dbReference>
<evidence type="ECO:0000256" key="1">
    <source>
        <dbReference type="ARBA" id="ARBA00035885"/>
    </source>
</evidence>
<protein>
    <submittedName>
        <fullName evidence="3">O-acetyl-ADP-ribose deacetylase (Regulator of RNase III)</fullName>
    </submittedName>
</protein>
<dbReference type="InterPro" id="IPR043472">
    <property type="entry name" value="Macro_dom-like"/>
</dbReference>
<dbReference type="SMART" id="SM00506">
    <property type="entry name" value="A1pp"/>
    <property type="match status" value="1"/>
</dbReference>
<evidence type="ECO:0000313" key="3">
    <source>
        <dbReference type="EMBL" id="TCL76889.1"/>
    </source>
</evidence>
<dbReference type="PROSITE" id="PS51154">
    <property type="entry name" value="MACRO"/>
    <property type="match status" value="1"/>
</dbReference>
<name>A0A4R1SBT9_HYDET</name>
<dbReference type="RefSeq" id="WP_207930687.1">
    <property type="nucleotide sequence ID" value="NZ_SLUN01000001.1"/>
</dbReference>
<dbReference type="Gene3D" id="3.40.220.10">
    <property type="entry name" value="Leucine Aminopeptidase, subunit E, domain 1"/>
    <property type="match status" value="1"/>
</dbReference>
<sequence>MIEIRQAGNLLRENVEALVNTVNCVGVMGKGIALQFKQAYPENFSAYKKACARHEVKTGRMFVFATGALFGVKYIINFPTKDHWKERSRIEYIEEGLSDLQRVVRENGICSIAVPPLGCGNGGLDWERVKPLILRSFAELSDIRLILYEPVGAPKPDMLPIRTTEPKMTPGRAALLGLLRQYEIPGYDLTLLEIQKLMFFLQEMGEPLRLNYVKQKYGPYANNLNHVLQALDGHYITGYGDRSRQASIRVIPERFGETDVFLRQHPETEQRFEKVKNLISGYETPYGLELLATVYWVVHKEKIRDESEIIKSIQSWNERKKMLFKKEHILKALTKLRVAGVLEK</sequence>
<reference evidence="3 4" key="1">
    <citation type="submission" date="2019-03" db="EMBL/GenBank/DDBJ databases">
        <title>Genomic Encyclopedia of Type Strains, Phase IV (KMG-IV): sequencing the most valuable type-strain genomes for metagenomic binning, comparative biology and taxonomic classification.</title>
        <authorList>
            <person name="Goeker M."/>
        </authorList>
    </citation>
    <scope>NUCLEOTIDE SEQUENCE [LARGE SCALE GENOMIC DNA]</scope>
    <source>
        <strain evidence="3 4">LX-B</strain>
    </source>
</reference>
<comment type="catalytic activity">
    <reaction evidence="1">
        <text>an N-(ADP-alpha-D-ribosyl)-thymidine in DNA + H2O = a thymidine in DNA + ADP-D-ribose</text>
        <dbReference type="Rhea" id="RHEA:71655"/>
        <dbReference type="Rhea" id="RHEA-COMP:13556"/>
        <dbReference type="Rhea" id="RHEA-COMP:18051"/>
        <dbReference type="ChEBI" id="CHEBI:15377"/>
        <dbReference type="ChEBI" id="CHEBI:57967"/>
        <dbReference type="ChEBI" id="CHEBI:137386"/>
        <dbReference type="ChEBI" id="CHEBI:191199"/>
    </reaction>
    <physiologicalReaction direction="left-to-right" evidence="1">
        <dbReference type="Rhea" id="RHEA:71656"/>
    </physiologicalReaction>
</comment>
<gene>
    <name evidence="3" type="ORF">EDC14_1001174</name>
</gene>
<keyword evidence="4" id="KW-1185">Reference proteome</keyword>
<dbReference type="CDD" id="cd02901">
    <property type="entry name" value="Macro_Poa1p-like"/>
    <property type="match status" value="1"/>
</dbReference>
<evidence type="ECO:0000259" key="2">
    <source>
        <dbReference type="PROSITE" id="PS51154"/>
    </source>
</evidence>
<comment type="caution">
    <text evidence="3">The sequence shown here is derived from an EMBL/GenBank/DDBJ whole genome shotgun (WGS) entry which is preliminary data.</text>
</comment>
<dbReference type="InterPro" id="IPR050892">
    <property type="entry name" value="ADP-ribose_metab_enzymes"/>
</dbReference>
<dbReference type="GO" id="GO:0140291">
    <property type="term" value="P:peptidyl-glutamate ADP-deribosylation"/>
    <property type="evidence" value="ECO:0007669"/>
    <property type="project" value="TreeGrafter"/>
</dbReference>
<dbReference type="AlphaFoldDB" id="A0A4R1SBT9"/>
<dbReference type="Proteomes" id="UP000295008">
    <property type="component" value="Unassembled WGS sequence"/>
</dbReference>